<dbReference type="KEGG" id="schv:BRCON_2303"/>
<evidence type="ECO:0000313" key="3">
    <source>
        <dbReference type="Proteomes" id="UP000262583"/>
    </source>
</evidence>
<feature type="compositionally biased region" description="Pro residues" evidence="1">
    <location>
        <begin position="16"/>
        <end position="34"/>
    </location>
</feature>
<proteinExistence type="predicted"/>
<name>A0A2Z4Y788_SUMC1</name>
<evidence type="ECO:0000256" key="1">
    <source>
        <dbReference type="SAM" id="MobiDB-lite"/>
    </source>
</evidence>
<gene>
    <name evidence="2" type="ORF">BRCON_2303</name>
</gene>
<dbReference type="AlphaFoldDB" id="A0A2Z4Y788"/>
<reference evidence="2 3" key="1">
    <citation type="submission" date="2018-05" db="EMBL/GenBank/DDBJ databases">
        <title>A metagenomic window into the 2 km-deep terrestrial subsurface aquifer revealed taxonomically and functionally diverse microbial community comprising novel uncultured bacterial lineages.</title>
        <authorList>
            <person name="Kadnikov V.V."/>
            <person name="Mardanov A.V."/>
            <person name="Beletsky A.V."/>
            <person name="Banks D."/>
            <person name="Pimenov N.V."/>
            <person name="Frank Y.A."/>
            <person name="Karnachuk O.V."/>
            <person name="Ravin N.V."/>
        </authorList>
    </citation>
    <scope>NUCLEOTIDE SEQUENCE [LARGE SCALE GENOMIC DNA]</scope>
    <source>
        <strain evidence="2">BY</strain>
    </source>
</reference>
<dbReference type="EMBL" id="CP030759">
    <property type="protein sequence ID" value="AXA37080.1"/>
    <property type="molecule type" value="Genomic_DNA"/>
</dbReference>
<organism evidence="2 3">
    <name type="scientific">Sumerlaea chitinivorans</name>
    <dbReference type="NCBI Taxonomy" id="2250252"/>
    <lineage>
        <taxon>Bacteria</taxon>
        <taxon>Candidatus Sumerlaeota</taxon>
        <taxon>Candidatus Sumerlaeia</taxon>
        <taxon>Candidatus Sumerlaeales</taxon>
        <taxon>Candidatus Sumerlaeaceae</taxon>
        <taxon>Candidatus Sumerlaea</taxon>
    </lineage>
</organism>
<sequence length="423" mass="46803">MLTTQLLTCALTAGEPGPPVLPPPEPTPVPTPAPEPEDPCTSPSWKVDPGSSITLCGIIDVITTNGCCHDPEPDMTPEKWARLLGLRLSASDQDLRIYYHGIQLPDGTNWTTQTCKIQVIDDEVTTRIEYGRPEGDSQVKPLTLTQATTYTLNFVADNPQRFEMLGGLAVEANARETTGVTIKVVVKPVRYRVPACLSDTRSAQRAGLTSRPLLLHISGIDGLELTYYRMQHVATRFPALAKCISGCEEDCFTGTANFQVGTVRDGNIIEGVALAPEIKVSELISAGISVNLQIPTDELIVGQANFSGVLAKGKKGLYVTQSIFQVSRVYYVEKFVAYYRREDEFPNPYVLVKNWGDPVNTDAFREMIDVRKFYLVGLTYTSQPDSEFQSPESYPQCASFGKEDWQCTPPQLRESFELFEEPF</sequence>
<feature type="region of interest" description="Disordered" evidence="1">
    <location>
        <begin position="12"/>
        <end position="43"/>
    </location>
</feature>
<accession>A0A2Z4Y788</accession>
<dbReference type="Proteomes" id="UP000262583">
    <property type="component" value="Chromosome"/>
</dbReference>
<evidence type="ECO:0000313" key="2">
    <source>
        <dbReference type="EMBL" id="AXA37080.1"/>
    </source>
</evidence>
<protein>
    <submittedName>
        <fullName evidence="2">Uncharacterized protein</fullName>
    </submittedName>
</protein>